<accession>A0A8K0EM34</accession>
<evidence type="ECO:0000259" key="9">
    <source>
        <dbReference type="PROSITE" id="PS50004"/>
    </source>
</evidence>
<evidence type="ECO:0000256" key="7">
    <source>
        <dbReference type="ARBA" id="ARBA00023006"/>
    </source>
</evidence>
<dbReference type="OrthoDB" id="9942608at2759"/>
<dbReference type="SUPFAM" id="SSF49562">
    <property type="entry name" value="C2 domain (Calcium/lipid-binding domain, CaLB)"/>
    <property type="match status" value="1"/>
</dbReference>
<dbReference type="InterPro" id="IPR003892">
    <property type="entry name" value="CUE"/>
</dbReference>
<dbReference type="GO" id="GO:0006914">
    <property type="term" value="P:autophagy"/>
    <property type="evidence" value="ECO:0007669"/>
    <property type="project" value="UniProtKB-KW"/>
</dbReference>
<dbReference type="Gene3D" id="2.60.40.150">
    <property type="entry name" value="C2 domain"/>
    <property type="match status" value="1"/>
</dbReference>
<dbReference type="AlphaFoldDB" id="A0A8K0EM34"/>
<dbReference type="Proteomes" id="UP000838412">
    <property type="component" value="Chromosome 2"/>
</dbReference>
<evidence type="ECO:0000256" key="6">
    <source>
        <dbReference type="ARBA" id="ARBA00022859"/>
    </source>
</evidence>
<evidence type="ECO:0000313" key="12">
    <source>
        <dbReference type="Proteomes" id="UP000838412"/>
    </source>
</evidence>
<gene>
    <name evidence="11" type="primary">TOLLIP</name>
    <name evidence="11" type="ORF">BLAG_LOCUS13384</name>
</gene>
<evidence type="ECO:0000256" key="1">
    <source>
        <dbReference type="ARBA" id="ARBA00004496"/>
    </source>
</evidence>
<protein>
    <submittedName>
        <fullName evidence="11">TOLLIP protein</fullName>
    </submittedName>
</protein>
<name>A0A8K0EM34_BRALA</name>
<evidence type="ECO:0000256" key="4">
    <source>
        <dbReference type="ARBA" id="ARBA00022588"/>
    </source>
</evidence>
<evidence type="ECO:0000259" key="10">
    <source>
        <dbReference type="PROSITE" id="PS51140"/>
    </source>
</evidence>
<dbReference type="InterPro" id="IPR037301">
    <property type="entry name" value="Tollip_C2"/>
</dbReference>
<comment type="similarity">
    <text evidence="2">Belongs to the tollip family.</text>
</comment>
<dbReference type="Pfam" id="PF00168">
    <property type="entry name" value="C2"/>
    <property type="match status" value="1"/>
</dbReference>
<feature type="domain" description="C2" evidence="9">
    <location>
        <begin position="35"/>
        <end position="152"/>
    </location>
</feature>
<dbReference type="GO" id="GO:0045087">
    <property type="term" value="P:innate immune response"/>
    <property type="evidence" value="ECO:0007669"/>
    <property type="project" value="UniProtKB-KW"/>
</dbReference>
<proteinExistence type="inferred from homology"/>
<dbReference type="SUPFAM" id="SSF46934">
    <property type="entry name" value="UBA-like"/>
    <property type="match status" value="1"/>
</dbReference>
<dbReference type="InterPro" id="IPR000008">
    <property type="entry name" value="C2_dom"/>
</dbReference>
<dbReference type="Gene3D" id="1.10.8.10">
    <property type="entry name" value="DNA helicase RuvA subunit, C-terminal domain"/>
    <property type="match status" value="1"/>
</dbReference>
<dbReference type="SMART" id="SM00239">
    <property type="entry name" value="C2"/>
    <property type="match status" value="1"/>
</dbReference>
<dbReference type="GO" id="GO:0031624">
    <property type="term" value="F:ubiquitin conjugating enzyme binding"/>
    <property type="evidence" value="ECO:0007669"/>
    <property type="project" value="TreeGrafter"/>
</dbReference>
<keyword evidence="3" id="KW-0963">Cytoplasm</keyword>
<dbReference type="PROSITE" id="PS51140">
    <property type="entry name" value="CUE"/>
    <property type="match status" value="1"/>
</dbReference>
<dbReference type="EMBL" id="OV696687">
    <property type="protein sequence ID" value="CAH1253717.1"/>
    <property type="molecule type" value="Genomic_DNA"/>
</dbReference>
<dbReference type="InterPro" id="IPR035892">
    <property type="entry name" value="C2_domain_sf"/>
</dbReference>
<reference evidence="11" key="1">
    <citation type="submission" date="2022-01" db="EMBL/GenBank/DDBJ databases">
        <authorList>
            <person name="Braso-Vives M."/>
        </authorList>
    </citation>
    <scope>NUCLEOTIDE SEQUENCE</scope>
</reference>
<comment type="subcellular location">
    <subcellularLocation>
        <location evidence="1">Cytoplasm</location>
    </subcellularLocation>
</comment>
<dbReference type="OMA" id="IYIQIFD"/>
<dbReference type="GO" id="GO:0005737">
    <property type="term" value="C:cytoplasm"/>
    <property type="evidence" value="ECO:0007669"/>
    <property type="project" value="UniProtKB-SubCell"/>
</dbReference>
<keyword evidence="8" id="KW-0395">Inflammatory response</keyword>
<evidence type="ECO:0000256" key="5">
    <source>
        <dbReference type="ARBA" id="ARBA00022737"/>
    </source>
</evidence>
<dbReference type="InterPro" id="IPR009060">
    <property type="entry name" value="UBA-like_sf"/>
</dbReference>
<dbReference type="Pfam" id="PF02845">
    <property type="entry name" value="CUE"/>
    <property type="match status" value="1"/>
</dbReference>
<dbReference type="SMART" id="SM00546">
    <property type="entry name" value="CUE"/>
    <property type="match status" value="1"/>
</dbReference>
<dbReference type="CDD" id="cd04016">
    <property type="entry name" value="C2_Tollip"/>
    <property type="match status" value="1"/>
</dbReference>
<keyword evidence="7" id="KW-0072">Autophagy</keyword>
<dbReference type="PANTHER" id="PTHR16461">
    <property type="entry name" value="TOLL-INTERACTING PROTEIN"/>
    <property type="match status" value="1"/>
</dbReference>
<keyword evidence="4" id="KW-0399">Innate immunity</keyword>
<evidence type="ECO:0000256" key="3">
    <source>
        <dbReference type="ARBA" id="ARBA00022490"/>
    </source>
</evidence>
<dbReference type="GO" id="GO:0043130">
    <property type="term" value="F:ubiquitin binding"/>
    <property type="evidence" value="ECO:0007669"/>
    <property type="project" value="InterPro"/>
</dbReference>
<keyword evidence="6" id="KW-0391">Immunity</keyword>
<evidence type="ECO:0000256" key="8">
    <source>
        <dbReference type="ARBA" id="ARBA00023198"/>
    </source>
</evidence>
<keyword evidence="5" id="KW-0677">Repeat</keyword>
<feature type="domain" description="CUE" evidence="10">
    <location>
        <begin position="228"/>
        <end position="271"/>
    </location>
</feature>
<dbReference type="FunFam" id="1.10.8.10:FF:000036">
    <property type="entry name" value="Toll-interacting protein-like Protein"/>
    <property type="match status" value="1"/>
</dbReference>
<keyword evidence="12" id="KW-1185">Reference proteome</keyword>
<dbReference type="CDD" id="cd14363">
    <property type="entry name" value="CUE_TOLIP"/>
    <property type="match status" value="1"/>
</dbReference>
<dbReference type="GO" id="GO:0006511">
    <property type="term" value="P:ubiquitin-dependent protein catabolic process"/>
    <property type="evidence" value="ECO:0007669"/>
    <property type="project" value="TreeGrafter"/>
</dbReference>
<dbReference type="PANTHER" id="PTHR16461:SF5">
    <property type="entry name" value="TOLL-INTERACTING PROTEIN"/>
    <property type="match status" value="1"/>
</dbReference>
<evidence type="ECO:0000256" key="2">
    <source>
        <dbReference type="ARBA" id="ARBA00009278"/>
    </source>
</evidence>
<dbReference type="PROSITE" id="PS50004">
    <property type="entry name" value="C2"/>
    <property type="match status" value="1"/>
</dbReference>
<sequence>MATTVTKRGQVMLGDLPDDFLRIEATPQQLQATADMQAAQMYAQYGFMGQSSGRLSITVAQAKLAKNYGVTRMDPYCRIRVGHAVFETPTAYNGAKNPRWNKVVHAPIPQGVNSFYLEIFDERSFTMDDRVAWGHMTIPESVFNGETVDDWYTLSGRQGDDKEGMINLVLSHSTVPMMQQVPQVMPQMPMMMVPQPVYYPTVQAGNPYQVPAGQMPAQQQQPPAQPAITEADLKALQDMFPNMDAEVVRSVLEANRGNKDAAVNSLLSITAE</sequence>
<organism evidence="11 12">
    <name type="scientific">Branchiostoma lanceolatum</name>
    <name type="common">Common lancelet</name>
    <name type="synonym">Amphioxus lanceolatum</name>
    <dbReference type="NCBI Taxonomy" id="7740"/>
    <lineage>
        <taxon>Eukaryota</taxon>
        <taxon>Metazoa</taxon>
        <taxon>Chordata</taxon>
        <taxon>Cephalochordata</taxon>
        <taxon>Leptocardii</taxon>
        <taxon>Amphioxiformes</taxon>
        <taxon>Branchiostomatidae</taxon>
        <taxon>Branchiostoma</taxon>
    </lineage>
</organism>
<evidence type="ECO:0000313" key="11">
    <source>
        <dbReference type="EMBL" id="CAH1253717.1"/>
    </source>
</evidence>
<dbReference type="FunFam" id="2.60.40.150:FF:000055">
    <property type="entry name" value="Toll-interacting protein-like Protein"/>
    <property type="match status" value="1"/>
</dbReference>
<dbReference type="InterPro" id="IPR041799">
    <property type="entry name" value="TOLIP_CUE"/>
</dbReference>